<keyword evidence="3" id="KW-1185">Reference proteome</keyword>
<feature type="region of interest" description="Disordered" evidence="1">
    <location>
        <begin position="1"/>
        <end position="40"/>
    </location>
</feature>
<proteinExistence type="predicted"/>
<protein>
    <submittedName>
        <fullName evidence="2">Uncharacterized protein</fullName>
    </submittedName>
</protein>
<evidence type="ECO:0000313" key="2">
    <source>
        <dbReference type="EMBL" id="GBM85476.1"/>
    </source>
</evidence>
<evidence type="ECO:0000256" key="1">
    <source>
        <dbReference type="SAM" id="MobiDB-lite"/>
    </source>
</evidence>
<sequence>MDPTDLLTTSAFSNTCDDLQKQQPSESGVEASEAEPGRGIRIRPDPLLRWVLDPIGTDLAEGFVLRRLREAGVQSVPAFH</sequence>
<dbReference type="EMBL" id="BGPR01003237">
    <property type="protein sequence ID" value="GBM85476.1"/>
    <property type="molecule type" value="Genomic_DNA"/>
</dbReference>
<dbReference type="AlphaFoldDB" id="A0A4Y2J8D3"/>
<name>A0A4Y2J8D3_ARAVE</name>
<dbReference type="Proteomes" id="UP000499080">
    <property type="component" value="Unassembled WGS sequence"/>
</dbReference>
<feature type="compositionally biased region" description="Polar residues" evidence="1">
    <location>
        <begin position="1"/>
        <end position="26"/>
    </location>
</feature>
<reference evidence="2 3" key="1">
    <citation type="journal article" date="2019" name="Sci. Rep.">
        <title>Orb-weaving spider Araneus ventricosus genome elucidates the spidroin gene catalogue.</title>
        <authorList>
            <person name="Kono N."/>
            <person name="Nakamura H."/>
            <person name="Ohtoshi R."/>
            <person name="Moran D.A.P."/>
            <person name="Shinohara A."/>
            <person name="Yoshida Y."/>
            <person name="Fujiwara M."/>
            <person name="Mori M."/>
            <person name="Tomita M."/>
            <person name="Arakawa K."/>
        </authorList>
    </citation>
    <scope>NUCLEOTIDE SEQUENCE [LARGE SCALE GENOMIC DNA]</scope>
</reference>
<organism evidence="2 3">
    <name type="scientific">Araneus ventricosus</name>
    <name type="common">Orbweaver spider</name>
    <name type="synonym">Epeira ventricosa</name>
    <dbReference type="NCBI Taxonomy" id="182803"/>
    <lineage>
        <taxon>Eukaryota</taxon>
        <taxon>Metazoa</taxon>
        <taxon>Ecdysozoa</taxon>
        <taxon>Arthropoda</taxon>
        <taxon>Chelicerata</taxon>
        <taxon>Arachnida</taxon>
        <taxon>Araneae</taxon>
        <taxon>Araneomorphae</taxon>
        <taxon>Entelegynae</taxon>
        <taxon>Araneoidea</taxon>
        <taxon>Araneidae</taxon>
        <taxon>Araneus</taxon>
    </lineage>
</organism>
<comment type="caution">
    <text evidence="2">The sequence shown here is derived from an EMBL/GenBank/DDBJ whole genome shotgun (WGS) entry which is preliminary data.</text>
</comment>
<gene>
    <name evidence="2" type="ORF">AVEN_93746_1</name>
</gene>
<accession>A0A4Y2J8D3</accession>
<evidence type="ECO:0000313" key="3">
    <source>
        <dbReference type="Proteomes" id="UP000499080"/>
    </source>
</evidence>